<name>A0A139H4W9_9PEZI</name>
<reference evidence="2 3" key="1">
    <citation type="submission" date="2015-07" db="EMBL/GenBank/DDBJ databases">
        <title>Comparative genomics of the Sigatoka disease complex on banana suggests a link between parallel evolutionary changes in Pseudocercospora fijiensis and Pseudocercospora eumusae and increased virulence on the banana host.</title>
        <authorList>
            <person name="Chang T.-C."/>
            <person name="Salvucci A."/>
            <person name="Crous P.W."/>
            <person name="Stergiopoulos I."/>
        </authorList>
    </citation>
    <scope>NUCLEOTIDE SEQUENCE [LARGE SCALE GENOMIC DNA]</scope>
    <source>
        <strain evidence="2 3">CBS 114824</strain>
    </source>
</reference>
<organism evidence="2 3">
    <name type="scientific">Pseudocercospora eumusae</name>
    <dbReference type="NCBI Taxonomy" id="321146"/>
    <lineage>
        <taxon>Eukaryota</taxon>
        <taxon>Fungi</taxon>
        <taxon>Dikarya</taxon>
        <taxon>Ascomycota</taxon>
        <taxon>Pezizomycotina</taxon>
        <taxon>Dothideomycetes</taxon>
        <taxon>Dothideomycetidae</taxon>
        <taxon>Mycosphaerellales</taxon>
        <taxon>Mycosphaerellaceae</taxon>
        <taxon>Pseudocercospora</taxon>
    </lineage>
</organism>
<dbReference type="AlphaFoldDB" id="A0A139H4W9"/>
<comment type="caution">
    <text evidence="2">The sequence shown here is derived from an EMBL/GenBank/DDBJ whole genome shotgun (WGS) entry which is preliminary data.</text>
</comment>
<proteinExistence type="predicted"/>
<dbReference type="OrthoDB" id="4239548at2759"/>
<keyword evidence="3" id="KW-1185">Reference proteome</keyword>
<evidence type="ECO:0000313" key="3">
    <source>
        <dbReference type="Proteomes" id="UP000070133"/>
    </source>
</evidence>
<protein>
    <submittedName>
        <fullName evidence="2">Uncharacterized protein</fullName>
    </submittedName>
</protein>
<feature type="region of interest" description="Disordered" evidence="1">
    <location>
        <begin position="125"/>
        <end position="247"/>
    </location>
</feature>
<dbReference type="EMBL" id="LFZN01000144">
    <property type="protein sequence ID" value="KXS97408.1"/>
    <property type="molecule type" value="Genomic_DNA"/>
</dbReference>
<sequence length="267" mass="28878">MEADEAGLVAKCVEREVVDGATHTYCRKVLRQPVQHADFSIMHSERFQHEIQKPGGLVEGSTVDVQTAEQQVAVRHEGMVVYIEWQTRYMQSSNKDFAHGGAPPVDYSWPNRLCIDFSGVLKGSGGPGVTVPPPQPTITTTPTFASASGPASARVYPAGPYPPAPAPGPAPSPSLPAPARLPNAFAPALHHQAHPSNHRQTTPHFRRRSTDHGSDLDDQSENDDVATVRSSPAPPKVAKPNKKELKRMKNQYNAYKALLATTEAAES</sequence>
<gene>
    <name evidence="2" type="ORF">AC578_6819</name>
</gene>
<evidence type="ECO:0000313" key="2">
    <source>
        <dbReference type="EMBL" id="KXS97408.1"/>
    </source>
</evidence>
<dbReference type="Proteomes" id="UP000070133">
    <property type="component" value="Unassembled WGS sequence"/>
</dbReference>
<evidence type="ECO:0000256" key="1">
    <source>
        <dbReference type="SAM" id="MobiDB-lite"/>
    </source>
</evidence>
<feature type="compositionally biased region" description="Pro residues" evidence="1">
    <location>
        <begin position="159"/>
        <end position="176"/>
    </location>
</feature>
<accession>A0A139H4W9</accession>